<proteinExistence type="predicted"/>
<feature type="compositionally biased region" description="Polar residues" evidence="1">
    <location>
        <begin position="16"/>
        <end position="32"/>
    </location>
</feature>
<sequence>MAKKKKKDKEKRSVESPLSNIDNVLTSSKKTE</sequence>
<protein>
    <submittedName>
        <fullName evidence="2">Uncharacterized protein</fullName>
    </submittedName>
</protein>
<dbReference type="AlphaFoldDB" id="X1HMI2"/>
<gene>
    <name evidence="2" type="ORF">S03H2_14980</name>
</gene>
<feature type="region of interest" description="Disordered" evidence="1">
    <location>
        <begin position="1"/>
        <end position="32"/>
    </location>
</feature>
<name>X1HMI2_9ZZZZ</name>
<feature type="non-terminal residue" evidence="2">
    <location>
        <position position="32"/>
    </location>
</feature>
<dbReference type="EMBL" id="BARU01007605">
    <property type="protein sequence ID" value="GAH46483.1"/>
    <property type="molecule type" value="Genomic_DNA"/>
</dbReference>
<accession>X1HMI2</accession>
<evidence type="ECO:0000256" key="1">
    <source>
        <dbReference type="SAM" id="MobiDB-lite"/>
    </source>
</evidence>
<organism evidence="2">
    <name type="scientific">marine sediment metagenome</name>
    <dbReference type="NCBI Taxonomy" id="412755"/>
    <lineage>
        <taxon>unclassified sequences</taxon>
        <taxon>metagenomes</taxon>
        <taxon>ecological metagenomes</taxon>
    </lineage>
</organism>
<comment type="caution">
    <text evidence="2">The sequence shown here is derived from an EMBL/GenBank/DDBJ whole genome shotgun (WGS) entry which is preliminary data.</text>
</comment>
<reference evidence="2" key="1">
    <citation type="journal article" date="2014" name="Front. Microbiol.">
        <title>High frequency of phylogenetically diverse reductive dehalogenase-homologous genes in deep subseafloor sedimentary metagenomes.</title>
        <authorList>
            <person name="Kawai M."/>
            <person name="Futagami T."/>
            <person name="Toyoda A."/>
            <person name="Takaki Y."/>
            <person name="Nishi S."/>
            <person name="Hori S."/>
            <person name="Arai W."/>
            <person name="Tsubouchi T."/>
            <person name="Morono Y."/>
            <person name="Uchiyama I."/>
            <person name="Ito T."/>
            <person name="Fujiyama A."/>
            <person name="Inagaki F."/>
            <person name="Takami H."/>
        </authorList>
    </citation>
    <scope>NUCLEOTIDE SEQUENCE</scope>
    <source>
        <strain evidence="2">Expedition CK06-06</strain>
    </source>
</reference>
<evidence type="ECO:0000313" key="2">
    <source>
        <dbReference type="EMBL" id="GAH46483.1"/>
    </source>
</evidence>